<feature type="domain" description="Carbohydrate kinase FGGY N-terminal" evidence="4">
    <location>
        <begin position="5"/>
        <end position="196"/>
    </location>
</feature>
<feature type="domain" description="Carbohydrate kinase FGGY C-terminal" evidence="5">
    <location>
        <begin position="357"/>
        <end position="413"/>
    </location>
</feature>
<proteinExistence type="inferred from homology"/>
<dbReference type="InterPro" id="IPR050406">
    <property type="entry name" value="FGGY_Carb_Kinase"/>
</dbReference>
<dbReference type="PANTHER" id="PTHR43095:SF2">
    <property type="entry name" value="GLUCONOKINASE"/>
    <property type="match status" value="1"/>
</dbReference>
<dbReference type="Gene3D" id="3.30.420.40">
    <property type="match status" value="2"/>
</dbReference>
<dbReference type="AlphaFoldDB" id="A0A7Z9CAG8"/>
<dbReference type="PANTHER" id="PTHR43095">
    <property type="entry name" value="SUGAR KINASE"/>
    <property type="match status" value="1"/>
</dbReference>
<evidence type="ECO:0000259" key="5">
    <source>
        <dbReference type="Pfam" id="PF02782"/>
    </source>
</evidence>
<dbReference type="CDD" id="cd07772">
    <property type="entry name" value="ASKHA_NBD_FGGY_NaCK-like"/>
    <property type="match status" value="1"/>
</dbReference>
<gene>
    <name evidence="6" type="primary">rhaB</name>
    <name evidence="6" type="ORF">NCTC11458_01107</name>
</gene>
<dbReference type="GO" id="GO:0008993">
    <property type="term" value="F:rhamnulokinase activity"/>
    <property type="evidence" value="ECO:0007669"/>
    <property type="project" value="UniProtKB-EC"/>
</dbReference>
<evidence type="ECO:0000256" key="3">
    <source>
        <dbReference type="ARBA" id="ARBA00022777"/>
    </source>
</evidence>
<dbReference type="InterPro" id="IPR018485">
    <property type="entry name" value="FGGY_C"/>
</dbReference>
<comment type="similarity">
    <text evidence="1">Belongs to the FGGY kinase family.</text>
</comment>
<dbReference type="SUPFAM" id="SSF53067">
    <property type="entry name" value="Actin-like ATPase domain"/>
    <property type="match status" value="2"/>
</dbReference>
<dbReference type="Pfam" id="PF00370">
    <property type="entry name" value="FGGY_N"/>
    <property type="match status" value="1"/>
</dbReference>
<evidence type="ECO:0000313" key="7">
    <source>
        <dbReference type="Proteomes" id="UP000276733"/>
    </source>
</evidence>
<evidence type="ECO:0000259" key="4">
    <source>
        <dbReference type="Pfam" id="PF00370"/>
    </source>
</evidence>
<keyword evidence="2 6" id="KW-0808">Transferase</keyword>
<dbReference type="Pfam" id="PF02782">
    <property type="entry name" value="FGGY_C"/>
    <property type="match status" value="1"/>
</dbReference>
<dbReference type="EMBL" id="UYIQ01000001">
    <property type="protein sequence ID" value="VDG81812.1"/>
    <property type="molecule type" value="Genomic_DNA"/>
</dbReference>
<evidence type="ECO:0000256" key="1">
    <source>
        <dbReference type="ARBA" id="ARBA00009156"/>
    </source>
</evidence>
<sequence>MTDVIAIFDIGKTNKKMLLFSENLSLVAQQEKVFPEITDDDGFPCDDIDAMTSWIYNSLNRVVKEGEYRIKALNFTTYGATLVYLDEKGKRLTPLYNYLKEMPKEVLNNFYERYGGIDEFSRQTASPALGMLNAGLQVLWLKRQKPEVFACVKHILHFPQYLSYLFTGKITSEYTSIGCHTAMWDFDHQQYHPWLADEQLTLPTPESNLNLQSVVINGEEVQVGSGLHDSSASLIPYLETSKSKFILISTGTWSIFMNPFNHEPLTENQLKNDALCFLSVKQKPVKSSRLFMGHIHQVEPERLAAQYQLPANSYKTVQADETIFRDCLSQKKPSNFNEAYHALMLNLLKCSVEKMQLISENSNFECIYITGGFARNPLYTRLLATYFSDKQVYVSQIDNATAFGGALLTSAAMGNVIPPINLGLKQITPFHLLNLYDNESQNS</sequence>
<name>A0A7Z9CAG8_CAPOC</name>
<accession>A0A7Z9CAG8</accession>
<dbReference type="Proteomes" id="UP000276733">
    <property type="component" value="Unassembled WGS sequence"/>
</dbReference>
<organism evidence="6 7">
    <name type="scientific">Capnocytophaga ochracea</name>
    <dbReference type="NCBI Taxonomy" id="1018"/>
    <lineage>
        <taxon>Bacteria</taxon>
        <taxon>Pseudomonadati</taxon>
        <taxon>Bacteroidota</taxon>
        <taxon>Flavobacteriia</taxon>
        <taxon>Flavobacteriales</taxon>
        <taxon>Flavobacteriaceae</taxon>
        <taxon>Capnocytophaga</taxon>
    </lineage>
</organism>
<evidence type="ECO:0000256" key="2">
    <source>
        <dbReference type="ARBA" id="ARBA00022679"/>
    </source>
</evidence>
<evidence type="ECO:0000313" key="6">
    <source>
        <dbReference type="EMBL" id="VDG81812.1"/>
    </source>
</evidence>
<dbReference type="RefSeq" id="WP_181831411.1">
    <property type="nucleotide sequence ID" value="NZ_UYIQ01000001.1"/>
</dbReference>
<dbReference type="EC" id="2.7.1.5" evidence="6"/>
<comment type="caution">
    <text evidence="6">The sequence shown here is derived from an EMBL/GenBank/DDBJ whole genome shotgun (WGS) entry which is preliminary data.</text>
</comment>
<protein>
    <submittedName>
        <fullName evidence="6">Rhamnulokinase</fullName>
        <ecNumber evidence="6">2.7.1.5</ecNumber>
    </submittedName>
</protein>
<dbReference type="InterPro" id="IPR018484">
    <property type="entry name" value="FGGY_N"/>
</dbReference>
<keyword evidence="3 6" id="KW-0418">Kinase</keyword>
<dbReference type="InterPro" id="IPR043129">
    <property type="entry name" value="ATPase_NBD"/>
</dbReference>
<reference evidence="6 7" key="1">
    <citation type="submission" date="2018-11" db="EMBL/GenBank/DDBJ databases">
        <authorList>
            <consortium name="Pathogen Informatics"/>
        </authorList>
    </citation>
    <scope>NUCLEOTIDE SEQUENCE [LARGE SCALE GENOMIC DNA]</scope>
    <source>
        <strain evidence="6 7">NCTC11458</strain>
    </source>
</reference>